<evidence type="ECO:0000313" key="2">
    <source>
        <dbReference type="EMBL" id="CAL1403518.1"/>
    </source>
</evidence>
<dbReference type="PANTHER" id="PTHR35288">
    <property type="entry name" value="TAIL FIBER"/>
    <property type="match status" value="1"/>
</dbReference>
<accession>A0AAV2FYP7</accession>
<feature type="transmembrane region" description="Helical" evidence="1">
    <location>
        <begin position="147"/>
        <end position="165"/>
    </location>
</feature>
<proteinExistence type="predicted"/>
<gene>
    <name evidence="2" type="ORF">LTRI10_LOCUS43446</name>
</gene>
<dbReference type="AlphaFoldDB" id="A0AAV2FYP7"/>
<dbReference type="EMBL" id="OZ034820">
    <property type="protein sequence ID" value="CAL1403518.1"/>
    <property type="molecule type" value="Genomic_DNA"/>
</dbReference>
<keyword evidence="3" id="KW-1185">Reference proteome</keyword>
<reference evidence="2 3" key="1">
    <citation type="submission" date="2024-04" db="EMBL/GenBank/DDBJ databases">
        <authorList>
            <person name="Fracassetti M."/>
        </authorList>
    </citation>
    <scope>NUCLEOTIDE SEQUENCE [LARGE SCALE GENOMIC DNA]</scope>
</reference>
<keyword evidence="1" id="KW-1133">Transmembrane helix</keyword>
<name>A0AAV2FYP7_9ROSI</name>
<feature type="transmembrane region" description="Helical" evidence="1">
    <location>
        <begin position="20"/>
        <end position="43"/>
    </location>
</feature>
<dbReference type="Proteomes" id="UP001497516">
    <property type="component" value="Chromosome 7"/>
</dbReference>
<feature type="transmembrane region" description="Helical" evidence="1">
    <location>
        <begin position="177"/>
        <end position="195"/>
    </location>
</feature>
<sequence length="216" mass="24196">MPIPVRKRKPMGSLSSPRKWAATISIIARCLHFIIIILQVPLFRVPCATGKCSSPVELTCSQLIATEIVPPFLVKLLLYPGAIAKALIRHNKRIPRFSNLLKLYNFTTLNKASTAAVGLRHLEIVAGSYLSVAGAILGVLRPRRMSLFGALMIVWGFAREVFLMKSDGENDYKPGKAVQIYPQMFLVVVCAFLSIRKDVRWLLRSFKARRVGTKYL</sequence>
<organism evidence="2 3">
    <name type="scientific">Linum trigynum</name>
    <dbReference type="NCBI Taxonomy" id="586398"/>
    <lineage>
        <taxon>Eukaryota</taxon>
        <taxon>Viridiplantae</taxon>
        <taxon>Streptophyta</taxon>
        <taxon>Embryophyta</taxon>
        <taxon>Tracheophyta</taxon>
        <taxon>Spermatophyta</taxon>
        <taxon>Magnoliopsida</taxon>
        <taxon>eudicotyledons</taxon>
        <taxon>Gunneridae</taxon>
        <taxon>Pentapetalae</taxon>
        <taxon>rosids</taxon>
        <taxon>fabids</taxon>
        <taxon>Malpighiales</taxon>
        <taxon>Linaceae</taxon>
        <taxon>Linum</taxon>
    </lineage>
</organism>
<protein>
    <submittedName>
        <fullName evidence="2">Uncharacterized protein</fullName>
    </submittedName>
</protein>
<dbReference type="PANTHER" id="PTHR35288:SF2">
    <property type="entry name" value="TRANSMEMBRANE PROTEIN"/>
    <property type="match status" value="1"/>
</dbReference>
<evidence type="ECO:0000313" key="3">
    <source>
        <dbReference type="Proteomes" id="UP001497516"/>
    </source>
</evidence>
<evidence type="ECO:0000256" key="1">
    <source>
        <dbReference type="SAM" id="Phobius"/>
    </source>
</evidence>
<keyword evidence="1" id="KW-0472">Membrane</keyword>
<keyword evidence="1" id="KW-0812">Transmembrane</keyword>